<dbReference type="EMBL" id="LTDF01000178">
    <property type="protein sequence ID" value="KXT40630.1"/>
    <property type="molecule type" value="Genomic_DNA"/>
</dbReference>
<evidence type="ECO:0000313" key="2">
    <source>
        <dbReference type="Proteomes" id="UP000070319"/>
    </source>
</evidence>
<evidence type="ECO:0000313" key="1">
    <source>
        <dbReference type="EMBL" id="KXT40630.1"/>
    </source>
</evidence>
<evidence type="ECO:0008006" key="3">
    <source>
        <dbReference type="Google" id="ProtNLM"/>
    </source>
</evidence>
<reference evidence="1 2" key="1">
    <citation type="submission" date="2016-02" db="EMBL/GenBank/DDBJ databases">
        <authorList>
            <person name="Wen L."/>
            <person name="He K."/>
            <person name="Yang H."/>
        </authorList>
    </citation>
    <scope>NUCLEOTIDE SEQUENCE [LARGE SCALE GENOMIC DNA]</scope>
    <source>
        <strain evidence="1 2">KLE1704</strain>
    </source>
</reference>
<protein>
    <recommendedName>
        <fullName evidence="3">HEAT repeat domain-containing protein</fullName>
    </recommendedName>
</protein>
<proteinExistence type="predicted"/>
<name>A0A139KN93_9BACE</name>
<accession>A0A139KN93</accession>
<gene>
    <name evidence="1" type="ORF">HMPREF2531_05407</name>
</gene>
<comment type="caution">
    <text evidence="1">The sequence shown here is derived from an EMBL/GenBank/DDBJ whole genome shotgun (WGS) entry which is preliminary data.</text>
</comment>
<sequence>MHDMEKIDEYRNTLAMPLCKLSIDKLVQEICLHPEYLKDIYRLISDDKIVVSWRAIWACEKVSEKHPGWFVPLLDDIIQRLLVCQHDGSKRLLLSILYNVPASGPVSVDLLNYCLDHMLAPQESIGVQALSIRMAYQLCKSEPELLKELQLILENADTEYYSTGVKTTIRNILKKINKFPVDI</sequence>
<dbReference type="AlphaFoldDB" id="A0A139KN93"/>
<dbReference type="InterPro" id="IPR016024">
    <property type="entry name" value="ARM-type_fold"/>
</dbReference>
<organism evidence="1">
    <name type="scientific">Bacteroides intestinalis</name>
    <dbReference type="NCBI Taxonomy" id="329854"/>
    <lineage>
        <taxon>Bacteria</taxon>
        <taxon>Pseudomonadati</taxon>
        <taxon>Bacteroidota</taxon>
        <taxon>Bacteroidia</taxon>
        <taxon>Bacteroidales</taxon>
        <taxon>Bacteroidaceae</taxon>
        <taxon>Bacteroides</taxon>
    </lineage>
</organism>
<dbReference type="SUPFAM" id="SSF48371">
    <property type="entry name" value="ARM repeat"/>
    <property type="match status" value="1"/>
</dbReference>
<dbReference type="PATRIC" id="fig|329854.7.peg.5481"/>
<dbReference type="Proteomes" id="UP000070319">
    <property type="component" value="Unassembled WGS sequence"/>
</dbReference>